<reference evidence="2 3" key="1">
    <citation type="submission" date="2017-11" db="EMBL/GenBank/DDBJ databases">
        <title>Genome sequence of the oocydin A producing rhizobacterium Serratia plymuthica 4Rx5.</title>
        <authorList>
            <person name="Matilla M.A."/>
            <person name="Udaondo Z."/>
            <person name="Salmond G.P.C."/>
        </authorList>
    </citation>
    <scope>NUCLEOTIDE SEQUENCE [LARGE SCALE GENOMIC DNA]</scope>
    <source>
        <strain evidence="2 3">4Rx5</strain>
    </source>
</reference>
<dbReference type="AlphaFoldDB" id="A0A318PKE3"/>
<protein>
    <submittedName>
        <fullName evidence="2">Uncharacterized protein</fullName>
    </submittedName>
</protein>
<keyword evidence="1" id="KW-1133">Transmembrane helix</keyword>
<evidence type="ECO:0000313" key="2">
    <source>
        <dbReference type="EMBL" id="PYD39987.1"/>
    </source>
</evidence>
<feature type="transmembrane region" description="Helical" evidence="1">
    <location>
        <begin position="12"/>
        <end position="30"/>
    </location>
</feature>
<accession>A0A318PKE3</accession>
<keyword evidence="1" id="KW-0812">Transmembrane</keyword>
<proteinExistence type="predicted"/>
<sequence length="66" mass="7890">MVFLRRLNKSMLMIMLIISNIIKTLLFALVRDFLTAYEILTKRFRQSVCERSVIRGANKTIRERWA</sequence>
<name>A0A318PKE3_SERPL</name>
<evidence type="ECO:0000313" key="3">
    <source>
        <dbReference type="Proteomes" id="UP000248196"/>
    </source>
</evidence>
<evidence type="ECO:0000256" key="1">
    <source>
        <dbReference type="SAM" id="Phobius"/>
    </source>
</evidence>
<gene>
    <name evidence="2" type="ORF">CT690_01485</name>
</gene>
<keyword evidence="1" id="KW-0472">Membrane</keyword>
<dbReference type="Proteomes" id="UP000248196">
    <property type="component" value="Unassembled WGS sequence"/>
</dbReference>
<comment type="caution">
    <text evidence="2">The sequence shown here is derived from an EMBL/GenBank/DDBJ whole genome shotgun (WGS) entry which is preliminary data.</text>
</comment>
<dbReference type="EMBL" id="PESE01000001">
    <property type="protein sequence ID" value="PYD39987.1"/>
    <property type="molecule type" value="Genomic_DNA"/>
</dbReference>
<organism evidence="2 3">
    <name type="scientific">Serratia plymuthica</name>
    <dbReference type="NCBI Taxonomy" id="82996"/>
    <lineage>
        <taxon>Bacteria</taxon>
        <taxon>Pseudomonadati</taxon>
        <taxon>Pseudomonadota</taxon>
        <taxon>Gammaproteobacteria</taxon>
        <taxon>Enterobacterales</taxon>
        <taxon>Yersiniaceae</taxon>
        <taxon>Serratia</taxon>
    </lineage>
</organism>